<keyword evidence="1" id="KW-0472">Membrane</keyword>
<keyword evidence="1" id="KW-1133">Transmembrane helix</keyword>
<feature type="transmembrane region" description="Helical" evidence="1">
    <location>
        <begin position="137"/>
        <end position="157"/>
    </location>
</feature>
<evidence type="ECO:0000313" key="3">
    <source>
        <dbReference type="Proteomes" id="UP000597762"/>
    </source>
</evidence>
<gene>
    <name evidence="2" type="ORF">SPHA_77426</name>
</gene>
<feature type="transmembrane region" description="Helical" evidence="1">
    <location>
        <begin position="169"/>
        <end position="191"/>
    </location>
</feature>
<evidence type="ECO:0000256" key="1">
    <source>
        <dbReference type="SAM" id="Phobius"/>
    </source>
</evidence>
<dbReference type="AlphaFoldDB" id="A0A812ERQ9"/>
<feature type="transmembrane region" description="Helical" evidence="1">
    <location>
        <begin position="31"/>
        <end position="49"/>
    </location>
</feature>
<name>A0A812ERQ9_ACAPH</name>
<accession>A0A812ERQ9</accession>
<dbReference type="Proteomes" id="UP000597762">
    <property type="component" value="Unassembled WGS sequence"/>
</dbReference>
<evidence type="ECO:0000313" key="2">
    <source>
        <dbReference type="EMBL" id="CAE1327942.1"/>
    </source>
</evidence>
<sequence>MANIFLFLTWVPTMQQASEVIRFFFFLSNSWFPNTFPFLFLLFFTLFAVLDPPFHFITIACFFFLSFFLSFFLIHRSLIRPLASLHLPHLSFSSKVFQTISLRLHTCLQSFTQLFLLVVIHFLPTSFSLSFSLHPRLFFSSRLLSSASLSLFYHYFLFPSSSSLFRFSFLPLLFHFSFLLLLLLLLLLLDLRPHNGKIPVPLFLILLFLLLFFLSFLPSPSFFYFLTVSSFLSSTCLAIIQNVRPLFQSGIEH</sequence>
<proteinExistence type="predicted"/>
<comment type="caution">
    <text evidence="2">The sequence shown here is derived from an EMBL/GenBank/DDBJ whole genome shotgun (WGS) entry which is preliminary data.</text>
</comment>
<feature type="transmembrane region" description="Helical" evidence="1">
    <location>
        <begin position="111"/>
        <end position="130"/>
    </location>
</feature>
<organism evidence="2 3">
    <name type="scientific">Acanthosepion pharaonis</name>
    <name type="common">Pharaoh cuttlefish</name>
    <name type="synonym">Sepia pharaonis</name>
    <dbReference type="NCBI Taxonomy" id="158019"/>
    <lineage>
        <taxon>Eukaryota</taxon>
        <taxon>Metazoa</taxon>
        <taxon>Spiralia</taxon>
        <taxon>Lophotrochozoa</taxon>
        <taxon>Mollusca</taxon>
        <taxon>Cephalopoda</taxon>
        <taxon>Coleoidea</taxon>
        <taxon>Decapodiformes</taxon>
        <taxon>Sepiida</taxon>
        <taxon>Sepiina</taxon>
        <taxon>Sepiidae</taxon>
        <taxon>Acanthosepion</taxon>
    </lineage>
</organism>
<feature type="transmembrane region" description="Helical" evidence="1">
    <location>
        <begin position="56"/>
        <end position="74"/>
    </location>
</feature>
<protein>
    <submittedName>
        <fullName evidence="2">Uncharacterized protein</fullName>
    </submittedName>
</protein>
<keyword evidence="3" id="KW-1185">Reference proteome</keyword>
<dbReference type="EMBL" id="CAHIKZ030005517">
    <property type="protein sequence ID" value="CAE1327942.1"/>
    <property type="molecule type" value="Genomic_DNA"/>
</dbReference>
<feature type="transmembrane region" description="Helical" evidence="1">
    <location>
        <begin position="198"/>
        <end position="216"/>
    </location>
</feature>
<keyword evidence="1" id="KW-0812">Transmembrane</keyword>
<reference evidence="2" key="1">
    <citation type="submission" date="2021-01" db="EMBL/GenBank/DDBJ databases">
        <authorList>
            <person name="Li R."/>
            <person name="Bekaert M."/>
        </authorList>
    </citation>
    <scope>NUCLEOTIDE SEQUENCE</scope>
    <source>
        <strain evidence="2">Farmed</strain>
    </source>
</reference>